<dbReference type="GO" id="GO:0005634">
    <property type="term" value="C:nucleus"/>
    <property type="evidence" value="ECO:0007669"/>
    <property type="project" value="UniProtKB-SubCell"/>
</dbReference>
<dbReference type="InterPro" id="IPR015174">
    <property type="entry name" value="MIF4G-like_typ-2"/>
</dbReference>
<keyword evidence="6" id="KW-0175">Coiled coil</keyword>
<dbReference type="Pfam" id="PF09088">
    <property type="entry name" value="MIF4G_like"/>
    <property type="match status" value="1"/>
</dbReference>
<dbReference type="GO" id="GO:0005846">
    <property type="term" value="C:nuclear cap binding complex"/>
    <property type="evidence" value="ECO:0007669"/>
    <property type="project" value="InterPro"/>
</dbReference>
<feature type="non-terminal residue" evidence="11">
    <location>
        <position position="808"/>
    </location>
</feature>
<evidence type="ECO:0000256" key="7">
    <source>
        <dbReference type="SAM" id="MobiDB-lite"/>
    </source>
</evidence>
<dbReference type="InterPro" id="IPR027159">
    <property type="entry name" value="CBP80"/>
</dbReference>
<keyword evidence="5" id="KW-0539">Nucleus</keyword>
<evidence type="ECO:0000256" key="3">
    <source>
        <dbReference type="ARBA" id="ARBA00022664"/>
    </source>
</evidence>
<protein>
    <submittedName>
        <fullName evidence="11">Nucleic acid dioxygenase ALKBH1</fullName>
    </submittedName>
</protein>
<evidence type="ECO:0000313" key="11">
    <source>
        <dbReference type="EMBL" id="KAK3269980.1"/>
    </source>
</evidence>
<organism evidence="11 12">
    <name type="scientific">Cymbomonas tetramitiformis</name>
    <dbReference type="NCBI Taxonomy" id="36881"/>
    <lineage>
        <taxon>Eukaryota</taxon>
        <taxon>Viridiplantae</taxon>
        <taxon>Chlorophyta</taxon>
        <taxon>Pyramimonadophyceae</taxon>
        <taxon>Pyramimonadales</taxon>
        <taxon>Pyramimonadaceae</taxon>
        <taxon>Cymbomonas</taxon>
    </lineage>
</organism>
<feature type="compositionally biased region" description="Basic residues" evidence="7">
    <location>
        <begin position="1"/>
        <end position="16"/>
    </location>
</feature>
<dbReference type="GO" id="GO:0003729">
    <property type="term" value="F:mRNA binding"/>
    <property type="evidence" value="ECO:0007669"/>
    <property type="project" value="TreeGrafter"/>
</dbReference>
<keyword evidence="11" id="KW-0223">Dioxygenase</keyword>
<evidence type="ECO:0000256" key="1">
    <source>
        <dbReference type="ARBA" id="ARBA00004123"/>
    </source>
</evidence>
<dbReference type="GO" id="GO:0006397">
    <property type="term" value="P:mRNA processing"/>
    <property type="evidence" value="ECO:0007669"/>
    <property type="project" value="UniProtKB-KW"/>
</dbReference>
<dbReference type="GO" id="GO:0006406">
    <property type="term" value="P:mRNA export from nucleus"/>
    <property type="evidence" value="ECO:0007669"/>
    <property type="project" value="InterPro"/>
</dbReference>
<keyword evidence="12" id="KW-1185">Reference proteome</keyword>
<keyword evidence="11" id="KW-0560">Oxidoreductase</keyword>
<dbReference type="AlphaFoldDB" id="A0AAE0G1V2"/>
<gene>
    <name evidence="11" type="ORF">CYMTET_21598</name>
</gene>
<dbReference type="SUPFAM" id="SSF48371">
    <property type="entry name" value="ARM repeat"/>
    <property type="match status" value="3"/>
</dbReference>
<name>A0AAE0G1V2_9CHLO</name>
<dbReference type="GO" id="GO:0000184">
    <property type="term" value="P:nuclear-transcribed mRNA catabolic process, nonsense-mediated decay"/>
    <property type="evidence" value="ECO:0007669"/>
    <property type="project" value="TreeGrafter"/>
</dbReference>
<evidence type="ECO:0000259" key="8">
    <source>
        <dbReference type="Pfam" id="PF02854"/>
    </source>
</evidence>
<comment type="caution">
    <text evidence="11">The sequence shown here is derived from an EMBL/GenBank/DDBJ whole genome shotgun (WGS) entry which is preliminary data.</text>
</comment>
<evidence type="ECO:0000256" key="6">
    <source>
        <dbReference type="SAM" id="Coils"/>
    </source>
</evidence>
<feature type="coiled-coil region" evidence="6">
    <location>
        <begin position="692"/>
        <end position="755"/>
    </location>
</feature>
<sequence>MEHRGKGGKGKGKGGKGGKDFRPGKRRDFRQGMEETNERRIRSYILANSGSESDINELEEVLKQDIGLHTNLVLETLLECGCEMPLKTGIYATVVGLLNLEHHQFVADFVAAALARYTDHLSKPETHREQARLALRFIASLVGVGAVQAGSLVALLASIVQVATDLAEEATAAEGCDPPVPNESWQPYAECLIYHVLACLPWVGADLRERDPEGLELVLTSAEVFLGQRKRGTRSIFRSVGVAQQEDGSAAGMDDDDEDFIEELWGRISVLHEGGNWNVQSVTKYHSPFEHRLAKAISHDLPAITLAPPPRPPAGASPAEALAMMTRMFPGRPRLRIVDHKKTEGDRAPIERFVIEEFIMDTLKLWEGLRQECVTQLTQLPLPRKWSYEHLLAETVFALMLTLPTPPARNVFYSMVLADLCRLKGPEGQPLLPMMANGLAATMGGLFRRMDLVDLESRGRIAEWLAFHLSNFSFSWPWDRWAHAATLPAIAPQRMFVEDVLQRMMRLSYWDRIALTVPVPLHPLMTPRPEPLYEYSTEGANADEREHAKQLLQHIKDKKQVKVIGEWVKSTLIEQLGPVAAAKVVAGVVLHLSSKSFTHLSTLLDRLGPLISIAAPSSLSETQGVLLSTAAKAWATSPQHLAITIERMMAKRLVQNTVIVDWVFATWEEAGGQAERSLTARLALWEILYSTVNKTSARSRDLKQDLEAAETASTAAAEGLRKASAQAATAVEDHLAAAEEARAAAESAKAETNVETRREAAAQAQSDLEALLRHVLQRFSQALSTGLAKALEDGAEMQEADAEDSGAE</sequence>
<evidence type="ECO:0000256" key="2">
    <source>
        <dbReference type="ARBA" id="ARBA00007413"/>
    </source>
</evidence>
<dbReference type="InterPro" id="IPR003890">
    <property type="entry name" value="MIF4G-like_typ-3"/>
</dbReference>
<keyword evidence="4" id="KW-0508">mRNA splicing</keyword>
<evidence type="ECO:0000313" key="12">
    <source>
        <dbReference type="Proteomes" id="UP001190700"/>
    </source>
</evidence>
<dbReference type="GO" id="GO:0008380">
    <property type="term" value="P:RNA splicing"/>
    <property type="evidence" value="ECO:0007669"/>
    <property type="project" value="UniProtKB-KW"/>
</dbReference>
<dbReference type="Pfam" id="PF02854">
    <property type="entry name" value="MIF4G"/>
    <property type="match status" value="1"/>
</dbReference>
<dbReference type="PANTHER" id="PTHR12412">
    <property type="entry name" value="CAP BINDING PROTEIN"/>
    <property type="match status" value="1"/>
</dbReference>
<dbReference type="EMBL" id="LGRX02010634">
    <property type="protein sequence ID" value="KAK3269980.1"/>
    <property type="molecule type" value="Genomic_DNA"/>
</dbReference>
<evidence type="ECO:0000256" key="5">
    <source>
        <dbReference type="ARBA" id="ARBA00023242"/>
    </source>
</evidence>
<evidence type="ECO:0000256" key="4">
    <source>
        <dbReference type="ARBA" id="ARBA00023187"/>
    </source>
</evidence>
<comment type="similarity">
    <text evidence="2">Belongs to the NCBP1 family.</text>
</comment>
<evidence type="ECO:0000259" key="9">
    <source>
        <dbReference type="Pfam" id="PF09088"/>
    </source>
</evidence>
<feature type="region of interest" description="Disordered" evidence="7">
    <location>
        <begin position="1"/>
        <end position="36"/>
    </location>
</feature>
<reference evidence="11 12" key="1">
    <citation type="journal article" date="2015" name="Genome Biol. Evol.">
        <title>Comparative Genomics of a Bacterivorous Green Alga Reveals Evolutionary Causalities and Consequences of Phago-Mixotrophic Mode of Nutrition.</title>
        <authorList>
            <person name="Burns J.A."/>
            <person name="Paasch A."/>
            <person name="Narechania A."/>
            <person name="Kim E."/>
        </authorList>
    </citation>
    <scope>NUCLEOTIDE SEQUENCE [LARGE SCALE GENOMIC DNA]</scope>
    <source>
        <strain evidence="11 12">PLY_AMNH</strain>
    </source>
</reference>
<keyword evidence="3" id="KW-0507">mRNA processing</keyword>
<feature type="domain" description="MIF4G-like type 1" evidence="9">
    <location>
        <begin position="382"/>
        <end position="518"/>
    </location>
</feature>
<dbReference type="PANTHER" id="PTHR12412:SF2">
    <property type="entry name" value="NUCLEAR CAP-BINDING PROTEIN SUBUNIT 1"/>
    <property type="match status" value="1"/>
</dbReference>
<accession>A0AAE0G1V2</accession>
<feature type="domain" description="MIF4G" evidence="8">
    <location>
        <begin position="52"/>
        <end position="221"/>
    </location>
</feature>
<dbReference type="GO" id="GO:0051213">
    <property type="term" value="F:dioxygenase activity"/>
    <property type="evidence" value="ECO:0007669"/>
    <property type="project" value="UniProtKB-KW"/>
</dbReference>
<dbReference type="InterPro" id="IPR015172">
    <property type="entry name" value="MIF4G-like_typ-1"/>
</dbReference>
<feature type="domain" description="MIF4G-like type 2" evidence="10">
    <location>
        <begin position="545"/>
        <end position="796"/>
    </location>
</feature>
<dbReference type="Proteomes" id="UP001190700">
    <property type="component" value="Unassembled WGS sequence"/>
</dbReference>
<evidence type="ECO:0000259" key="10">
    <source>
        <dbReference type="Pfam" id="PF09090"/>
    </source>
</evidence>
<comment type="subcellular location">
    <subcellularLocation>
        <location evidence="1">Nucleus</location>
    </subcellularLocation>
</comment>
<dbReference type="Gene3D" id="1.25.40.180">
    <property type="match status" value="3"/>
</dbReference>
<dbReference type="InterPro" id="IPR016024">
    <property type="entry name" value="ARM-type_fold"/>
</dbReference>
<dbReference type="Pfam" id="PF09090">
    <property type="entry name" value="MIF4G_like_2"/>
    <property type="match status" value="1"/>
</dbReference>
<proteinExistence type="inferred from homology"/>
<dbReference type="GO" id="GO:0000339">
    <property type="term" value="F:RNA cap binding"/>
    <property type="evidence" value="ECO:0007669"/>
    <property type="project" value="InterPro"/>
</dbReference>